<dbReference type="Gramene" id="AET3Gv21046400.5">
    <property type="protein sequence ID" value="AET3Gv21046400.5"/>
    <property type="gene ID" value="AET3Gv21046400"/>
</dbReference>
<reference evidence="2" key="3">
    <citation type="journal article" date="2017" name="Nature">
        <title>Genome sequence of the progenitor of the wheat D genome Aegilops tauschii.</title>
        <authorList>
            <person name="Luo M.C."/>
            <person name="Gu Y.Q."/>
            <person name="Puiu D."/>
            <person name="Wang H."/>
            <person name="Twardziok S.O."/>
            <person name="Deal K.R."/>
            <person name="Huo N."/>
            <person name="Zhu T."/>
            <person name="Wang L."/>
            <person name="Wang Y."/>
            <person name="McGuire P.E."/>
            <person name="Liu S."/>
            <person name="Long H."/>
            <person name="Ramasamy R.K."/>
            <person name="Rodriguez J.C."/>
            <person name="Van S.L."/>
            <person name="Yuan L."/>
            <person name="Wang Z."/>
            <person name="Xia Z."/>
            <person name="Xiao L."/>
            <person name="Anderson O.D."/>
            <person name="Ouyang S."/>
            <person name="Liang Y."/>
            <person name="Zimin A.V."/>
            <person name="Pertea G."/>
            <person name="Qi P."/>
            <person name="Bennetzen J.L."/>
            <person name="Dai X."/>
            <person name="Dawson M.W."/>
            <person name="Muller H.G."/>
            <person name="Kugler K."/>
            <person name="Rivarola-Duarte L."/>
            <person name="Spannagl M."/>
            <person name="Mayer K.F.X."/>
            <person name="Lu F.H."/>
            <person name="Bevan M.W."/>
            <person name="Leroy P."/>
            <person name="Li P."/>
            <person name="You F.M."/>
            <person name="Sun Q."/>
            <person name="Liu Z."/>
            <person name="Lyons E."/>
            <person name="Wicker T."/>
            <person name="Salzberg S.L."/>
            <person name="Devos K.M."/>
            <person name="Dvorak J."/>
        </authorList>
    </citation>
    <scope>NUCLEOTIDE SEQUENCE [LARGE SCALE GENOMIC DNA]</scope>
    <source>
        <strain evidence="2">cv. AL8/78</strain>
    </source>
</reference>
<keyword evidence="1" id="KW-0812">Transmembrane</keyword>
<keyword evidence="1" id="KW-1133">Transmembrane helix</keyword>
<evidence type="ECO:0000313" key="3">
    <source>
        <dbReference type="Proteomes" id="UP000015105"/>
    </source>
</evidence>
<keyword evidence="1" id="KW-0472">Membrane</keyword>
<reference evidence="3" key="1">
    <citation type="journal article" date="2014" name="Science">
        <title>Ancient hybridizations among the ancestral genomes of bread wheat.</title>
        <authorList>
            <consortium name="International Wheat Genome Sequencing Consortium,"/>
            <person name="Marcussen T."/>
            <person name="Sandve S.R."/>
            <person name="Heier L."/>
            <person name="Spannagl M."/>
            <person name="Pfeifer M."/>
            <person name="Jakobsen K.S."/>
            <person name="Wulff B.B."/>
            <person name="Steuernagel B."/>
            <person name="Mayer K.F."/>
            <person name="Olsen O.A."/>
        </authorList>
    </citation>
    <scope>NUCLEOTIDE SEQUENCE [LARGE SCALE GENOMIC DNA]</scope>
    <source>
        <strain evidence="3">cv. AL8/78</strain>
    </source>
</reference>
<dbReference type="AlphaFoldDB" id="A0A453GJA0"/>
<dbReference type="Proteomes" id="UP000015105">
    <property type="component" value="Chromosome 3D"/>
</dbReference>
<evidence type="ECO:0000256" key="1">
    <source>
        <dbReference type="SAM" id="Phobius"/>
    </source>
</evidence>
<organism evidence="2 3">
    <name type="scientific">Aegilops tauschii subsp. strangulata</name>
    <name type="common">Goatgrass</name>
    <dbReference type="NCBI Taxonomy" id="200361"/>
    <lineage>
        <taxon>Eukaryota</taxon>
        <taxon>Viridiplantae</taxon>
        <taxon>Streptophyta</taxon>
        <taxon>Embryophyta</taxon>
        <taxon>Tracheophyta</taxon>
        <taxon>Spermatophyta</taxon>
        <taxon>Magnoliopsida</taxon>
        <taxon>Liliopsida</taxon>
        <taxon>Poales</taxon>
        <taxon>Poaceae</taxon>
        <taxon>BOP clade</taxon>
        <taxon>Pooideae</taxon>
        <taxon>Triticodae</taxon>
        <taxon>Triticeae</taxon>
        <taxon>Triticinae</taxon>
        <taxon>Aegilops</taxon>
    </lineage>
</organism>
<proteinExistence type="predicted"/>
<evidence type="ECO:0000313" key="2">
    <source>
        <dbReference type="EnsemblPlants" id="AET3Gv21046400.5"/>
    </source>
</evidence>
<protein>
    <submittedName>
        <fullName evidence="2">Uncharacterized protein</fullName>
    </submittedName>
</protein>
<sequence>MECQVRYLLLLLIVLTVHLLLLHLVISVFEIIVCSITLLPGTSDISVAEFSYQGPTLLCTLLVTYTSQHVKLNTSS</sequence>
<reference evidence="3" key="2">
    <citation type="journal article" date="2017" name="Nat. Plants">
        <title>The Aegilops tauschii genome reveals multiple impacts of transposons.</title>
        <authorList>
            <person name="Zhao G."/>
            <person name="Zou C."/>
            <person name="Li K."/>
            <person name="Wang K."/>
            <person name="Li T."/>
            <person name="Gao L."/>
            <person name="Zhang X."/>
            <person name="Wang H."/>
            <person name="Yang Z."/>
            <person name="Liu X."/>
            <person name="Jiang W."/>
            <person name="Mao L."/>
            <person name="Kong X."/>
            <person name="Jiao Y."/>
            <person name="Jia J."/>
        </authorList>
    </citation>
    <scope>NUCLEOTIDE SEQUENCE [LARGE SCALE GENOMIC DNA]</scope>
    <source>
        <strain evidence="3">cv. AL8/78</strain>
    </source>
</reference>
<reference evidence="2" key="4">
    <citation type="submission" date="2019-03" db="UniProtKB">
        <authorList>
            <consortium name="EnsemblPlants"/>
        </authorList>
    </citation>
    <scope>IDENTIFICATION</scope>
</reference>
<accession>A0A453GJA0</accession>
<name>A0A453GJA0_AEGTS</name>
<keyword evidence="3" id="KW-1185">Reference proteome</keyword>
<reference evidence="2" key="5">
    <citation type="journal article" date="2021" name="G3 (Bethesda)">
        <title>Aegilops tauschii genome assembly Aet v5.0 features greater sequence contiguity and improved annotation.</title>
        <authorList>
            <person name="Wang L."/>
            <person name="Zhu T."/>
            <person name="Rodriguez J.C."/>
            <person name="Deal K.R."/>
            <person name="Dubcovsky J."/>
            <person name="McGuire P.E."/>
            <person name="Lux T."/>
            <person name="Spannagl M."/>
            <person name="Mayer K.F.X."/>
            <person name="Baldrich P."/>
            <person name="Meyers B.C."/>
            <person name="Huo N."/>
            <person name="Gu Y.Q."/>
            <person name="Zhou H."/>
            <person name="Devos K.M."/>
            <person name="Bennetzen J.L."/>
            <person name="Unver T."/>
            <person name="Budak H."/>
            <person name="Gulick P.J."/>
            <person name="Galiba G."/>
            <person name="Kalapos B."/>
            <person name="Nelson D.R."/>
            <person name="Li P."/>
            <person name="You F.M."/>
            <person name="Luo M.C."/>
            <person name="Dvorak J."/>
        </authorList>
    </citation>
    <scope>NUCLEOTIDE SEQUENCE [LARGE SCALE GENOMIC DNA]</scope>
    <source>
        <strain evidence="2">cv. AL8/78</strain>
    </source>
</reference>
<dbReference type="EnsemblPlants" id="AET3Gv21046400.5">
    <property type="protein sequence ID" value="AET3Gv21046400.5"/>
    <property type="gene ID" value="AET3Gv21046400"/>
</dbReference>
<feature type="transmembrane region" description="Helical" evidence="1">
    <location>
        <begin position="7"/>
        <end position="29"/>
    </location>
</feature>